<dbReference type="Gene3D" id="3.90.70.10">
    <property type="entry name" value="Cysteine proteinases"/>
    <property type="match status" value="1"/>
</dbReference>
<evidence type="ECO:0000313" key="2">
    <source>
        <dbReference type="Proteomes" id="UP000838686"/>
    </source>
</evidence>
<protein>
    <recommendedName>
        <fullName evidence="3">Butirosin biosynthesis protein H, N-terminal</fullName>
    </recommendedName>
</protein>
<proteinExistence type="predicted"/>
<name>A0ABN8FVV7_9BACL</name>
<keyword evidence="2" id="KW-1185">Reference proteome</keyword>
<dbReference type="EMBL" id="CAKMMF010000002">
    <property type="protein sequence ID" value="CAH1193434.1"/>
    <property type="molecule type" value="Genomic_DNA"/>
</dbReference>
<gene>
    <name evidence="1" type="ORF">PAECIP111893_00462</name>
</gene>
<evidence type="ECO:0000313" key="1">
    <source>
        <dbReference type="EMBL" id="CAH1193434.1"/>
    </source>
</evidence>
<evidence type="ECO:0008006" key="3">
    <source>
        <dbReference type="Google" id="ProtNLM"/>
    </source>
</evidence>
<dbReference type="Proteomes" id="UP000838686">
    <property type="component" value="Unassembled WGS sequence"/>
</dbReference>
<sequence>MVSYIGNGAYCYANSTAMLLESIGERISPSVIEVLTGVGFGAVWEESQQAAWFNGDHTPDAGIDNALKLLGFTAVGSPPLSEEDGAPLAALREALSQGPVVIGPLDMGMLTYNPNHSYLGGCDHYVLAHRMDDQFIYIHDPGGYPHVKLSHASLIEAWKAENIQWKRRPYRMWAQPTRINHPSLQEIREQAMKYYRNLYSRTIEWAARNGRIVNAAAIRVFADAVSKGDMTPDSIGNMKHFLFQLGARRAMDTADFLKDFAPALSELKARQAVVFGECHTHAAHEDWSMLSQALNRLAAIEEEIVEELLR</sequence>
<organism evidence="1 2">
    <name type="scientific">Paenibacillus plantiphilus</name>
    <dbReference type="NCBI Taxonomy" id="2905650"/>
    <lineage>
        <taxon>Bacteria</taxon>
        <taxon>Bacillati</taxon>
        <taxon>Bacillota</taxon>
        <taxon>Bacilli</taxon>
        <taxon>Bacillales</taxon>
        <taxon>Paenibacillaceae</taxon>
        <taxon>Paenibacillus</taxon>
    </lineage>
</organism>
<reference evidence="1" key="1">
    <citation type="submission" date="2022-01" db="EMBL/GenBank/DDBJ databases">
        <authorList>
            <person name="Criscuolo A."/>
        </authorList>
    </citation>
    <scope>NUCLEOTIDE SEQUENCE</scope>
    <source>
        <strain evidence="1">CIP111893</strain>
    </source>
</reference>
<accession>A0ABN8FVV7</accession>
<comment type="caution">
    <text evidence="1">The sequence shown here is derived from an EMBL/GenBank/DDBJ whole genome shotgun (WGS) entry which is preliminary data.</text>
</comment>